<sequence>MSKNHTVLQAIIIHMNTNENWYDFISYCQQLEVGLRKLAFKHLDTFITNAKKWEYKDQQEFAITLFTILDTSNVKNEVLTFPLNCFLIDILYQWLEKDPSDSRPFRWMGLYMVSGNTDEDLEQLLRKAIKVGGDTEQEAMIHLVSYYINSLEFGTHEFPSDYCGDLNECKEKLPYMIQLIERIRDENIKEQIMWQIQEQLDLILDWLKNTQNPVDAVRLWEKEQIKEFENMIFYHLNNSSGC</sequence>
<dbReference type="EMBL" id="LXLT01000035">
    <property type="protein sequence ID" value="OFD78251.1"/>
    <property type="molecule type" value="Genomic_DNA"/>
</dbReference>
<evidence type="ECO:0000313" key="2">
    <source>
        <dbReference type="Proteomes" id="UP000175706"/>
    </source>
</evidence>
<dbReference type="RefSeq" id="WP_070143354.1">
    <property type="nucleotide sequence ID" value="NZ_LXLT01000035.1"/>
</dbReference>
<accession>A0A1E8B6J0</accession>
<protein>
    <submittedName>
        <fullName evidence="1">Uncharacterized protein</fullName>
    </submittedName>
</protein>
<organism evidence="1 2">
    <name type="scientific">Bacillus mycoides</name>
    <dbReference type="NCBI Taxonomy" id="1405"/>
    <lineage>
        <taxon>Bacteria</taxon>
        <taxon>Bacillati</taxon>
        <taxon>Bacillota</taxon>
        <taxon>Bacilli</taxon>
        <taxon>Bacillales</taxon>
        <taxon>Bacillaceae</taxon>
        <taxon>Bacillus</taxon>
        <taxon>Bacillus cereus group</taxon>
    </lineage>
</organism>
<evidence type="ECO:0000313" key="1">
    <source>
        <dbReference type="EMBL" id="OFD78251.1"/>
    </source>
</evidence>
<dbReference type="Proteomes" id="UP000175706">
    <property type="component" value="Unassembled WGS sequence"/>
</dbReference>
<comment type="caution">
    <text evidence="1">The sequence shown here is derived from an EMBL/GenBank/DDBJ whole genome shotgun (WGS) entry which is preliminary data.</text>
</comment>
<dbReference type="AlphaFoldDB" id="A0A1E8B6J0"/>
<gene>
    <name evidence="1" type="ORF">BWGOE8_27610</name>
</gene>
<reference evidence="1 2" key="1">
    <citation type="submission" date="2016-05" db="EMBL/GenBank/DDBJ databases">
        <title>Bacillus thuringiensis and Bacillus weihenstephanensis as novel biocontrol agents of wilt causing Verticillium species.</title>
        <authorList>
            <person name="Hollensteiner J."/>
            <person name="Wemheuer F."/>
            <person name="Harting R."/>
            <person name="Kolarzyk A."/>
            <person name="Diaz-Valerio S."/>
            <person name="Poehlein A."/>
            <person name="Brzuszkiewicz E."/>
            <person name="Nesemann K."/>
            <person name="Braus-Stromeyer S."/>
            <person name="Braus G."/>
            <person name="Daniel R."/>
            <person name="Liesegang H."/>
        </authorList>
    </citation>
    <scope>NUCLEOTIDE SEQUENCE [LARGE SCALE GENOMIC DNA]</scope>
    <source>
        <strain evidence="1 2">GOE8</strain>
    </source>
</reference>
<name>A0A1E8B6J0_BACMY</name>
<proteinExistence type="predicted"/>
<dbReference type="PATRIC" id="fig|86662.25.peg.2812"/>